<sequence length="235" mass="26134">MVDTLTDSSVFRFHPLHFTVHGHPQSTPRDSTPGAMLGPGDVTRTDLSASVTHNSELATETEPLPAYTLTLPRLLQAHLPFPSWVGRAEASLLAHTAQYGPTQRYAPLCHHPNASCTLATVPPSKELKLPFRILGQRRIVEVRNQEGVTLLDLSRALVDTVLAEPDNTVYNTVMETYGARDDIVSFGLVTSLRDRGFMNDHEWPLIELLDEYDYGDADASWDGYWMWVDHAKGAV</sequence>
<dbReference type="Proteomes" id="UP000030653">
    <property type="component" value="Unassembled WGS sequence"/>
</dbReference>
<protein>
    <submittedName>
        <fullName evidence="1">Uncharacterized protein</fullName>
    </submittedName>
</protein>
<dbReference type="HOGENOM" id="CLU_1182589_0_0_1"/>
<dbReference type="OrthoDB" id="3165860at2759"/>
<dbReference type="AlphaFoldDB" id="M5G6V2"/>
<accession>M5G6V2</accession>
<gene>
    <name evidence="1" type="ORF">DACRYDRAFT_22644</name>
</gene>
<dbReference type="RefSeq" id="XP_040628444.1">
    <property type="nucleotide sequence ID" value="XM_040772903.1"/>
</dbReference>
<reference evidence="1 2" key="1">
    <citation type="journal article" date="2012" name="Science">
        <title>The Paleozoic origin of enzymatic lignin decomposition reconstructed from 31 fungal genomes.</title>
        <authorList>
            <person name="Floudas D."/>
            <person name="Binder M."/>
            <person name="Riley R."/>
            <person name="Barry K."/>
            <person name="Blanchette R.A."/>
            <person name="Henrissat B."/>
            <person name="Martinez A.T."/>
            <person name="Otillar R."/>
            <person name="Spatafora J.W."/>
            <person name="Yadav J.S."/>
            <person name="Aerts A."/>
            <person name="Benoit I."/>
            <person name="Boyd A."/>
            <person name="Carlson A."/>
            <person name="Copeland A."/>
            <person name="Coutinho P.M."/>
            <person name="de Vries R.P."/>
            <person name="Ferreira P."/>
            <person name="Findley K."/>
            <person name="Foster B."/>
            <person name="Gaskell J."/>
            <person name="Glotzer D."/>
            <person name="Gorecki P."/>
            <person name="Heitman J."/>
            <person name="Hesse C."/>
            <person name="Hori C."/>
            <person name="Igarashi K."/>
            <person name="Jurgens J.A."/>
            <person name="Kallen N."/>
            <person name="Kersten P."/>
            <person name="Kohler A."/>
            <person name="Kuees U."/>
            <person name="Kumar T.K.A."/>
            <person name="Kuo A."/>
            <person name="LaButti K."/>
            <person name="Larrondo L.F."/>
            <person name="Lindquist E."/>
            <person name="Ling A."/>
            <person name="Lombard V."/>
            <person name="Lucas S."/>
            <person name="Lundell T."/>
            <person name="Martin R."/>
            <person name="McLaughlin D.J."/>
            <person name="Morgenstern I."/>
            <person name="Morin E."/>
            <person name="Murat C."/>
            <person name="Nagy L.G."/>
            <person name="Nolan M."/>
            <person name="Ohm R.A."/>
            <person name="Patyshakuliyeva A."/>
            <person name="Rokas A."/>
            <person name="Ruiz-Duenas F.J."/>
            <person name="Sabat G."/>
            <person name="Salamov A."/>
            <person name="Samejima M."/>
            <person name="Schmutz J."/>
            <person name="Slot J.C."/>
            <person name="St John F."/>
            <person name="Stenlid J."/>
            <person name="Sun H."/>
            <person name="Sun S."/>
            <person name="Syed K."/>
            <person name="Tsang A."/>
            <person name="Wiebenga A."/>
            <person name="Young D."/>
            <person name="Pisabarro A."/>
            <person name="Eastwood D.C."/>
            <person name="Martin F."/>
            <person name="Cullen D."/>
            <person name="Grigoriev I.V."/>
            <person name="Hibbett D.S."/>
        </authorList>
    </citation>
    <scope>NUCLEOTIDE SEQUENCE [LARGE SCALE GENOMIC DNA]</scope>
    <source>
        <strain evidence="1 2">DJM-731 SS1</strain>
    </source>
</reference>
<dbReference type="GeneID" id="63687965"/>
<feature type="non-terminal residue" evidence="1">
    <location>
        <position position="1"/>
    </location>
</feature>
<evidence type="ECO:0000313" key="1">
    <source>
        <dbReference type="EMBL" id="EJU01547.1"/>
    </source>
</evidence>
<dbReference type="EMBL" id="JH795864">
    <property type="protein sequence ID" value="EJU01547.1"/>
    <property type="molecule type" value="Genomic_DNA"/>
</dbReference>
<proteinExistence type="predicted"/>
<keyword evidence="2" id="KW-1185">Reference proteome</keyword>
<name>M5G6V2_DACPD</name>
<organism evidence="1 2">
    <name type="scientific">Dacryopinax primogenitus (strain DJM 731)</name>
    <name type="common">Brown rot fungus</name>
    <dbReference type="NCBI Taxonomy" id="1858805"/>
    <lineage>
        <taxon>Eukaryota</taxon>
        <taxon>Fungi</taxon>
        <taxon>Dikarya</taxon>
        <taxon>Basidiomycota</taxon>
        <taxon>Agaricomycotina</taxon>
        <taxon>Dacrymycetes</taxon>
        <taxon>Dacrymycetales</taxon>
        <taxon>Dacrymycetaceae</taxon>
        <taxon>Dacryopinax</taxon>
    </lineage>
</organism>
<evidence type="ECO:0000313" key="2">
    <source>
        <dbReference type="Proteomes" id="UP000030653"/>
    </source>
</evidence>